<dbReference type="Gene3D" id="3.40.710.10">
    <property type="entry name" value="DD-peptidase/beta-lactamase superfamily"/>
    <property type="match status" value="1"/>
</dbReference>
<dbReference type="PANTHER" id="PTHR46825:SF15">
    <property type="entry name" value="BETA-LACTAMASE-RELATED DOMAIN-CONTAINING PROTEIN"/>
    <property type="match status" value="1"/>
</dbReference>
<proteinExistence type="inferred from homology"/>
<comment type="caution">
    <text evidence="5">The sequence shown here is derived from an EMBL/GenBank/DDBJ whole genome shotgun (WGS) entry which is preliminary data.</text>
</comment>
<protein>
    <submittedName>
        <fullName evidence="5">Beta-lactamase/transpeptidase-like protein</fullName>
    </submittedName>
</protein>
<organism evidence="5 6">
    <name type="scientific">Aspergillus keveii</name>
    <dbReference type="NCBI Taxonomy" id="714993"/>
    <lineage>
        <taxon>Eukaryota</taxon>
        <taxon>Fungi</taxon>
        <taxon>Dikarya</taxon>
        <taxon>Ascomycota</taxon>
        <taxon>Pezizomycotina</taxon>
        <taxon>Eurotiomycetes</taxon>
        <taxon>Eurotiomycetidae</taxon>
        <taxon>Eurotiales</taxon>
        <taxon>Aspergillaceae</taxon>
        <taxon>Aspergillus</taxon>
        <taxon>Aspergillus subgen. Nidulantes</taxon>
    </lineage>
</organism>
<dbReference type="Pfam" id="PF11954">
    <property type="entry name" value="DUF3471"/>
    <property type="match status" value="1"/>
</dbReference>
<gene>
    <name evidence="5" type="ORF">BJX66DRAFT_97081</name>
</gene>
<feature type="domain" description="Peptidase S12 Pab87-related C-terminal" evidence="4">
    <location>
        <begin position="445"/>
        <end position="563"/>
    </location>
</feature>
<feature type="domain" description="Beta-lactamase-related" evidence="3">
    <location>
        <begin position="55"/>
        <end position="384"/>
    </location>
</feature>
<sequence>MRLCVCVTLLTGLVPVLALSFQRIAEDQIFLGYSEGRFGDHRDEDSEWNPLTEAFDAKVDHVLEHYHVPGLAVSVVRKGQTYAKGYGTSNLSTTPPSPVTPDTLFFAGSTTKAHTAAAISLLVSNNTHYPHIQWNTPLHTLLPEFVLSDSYATTHLTLIDILSHRSGLPRHDQVLLQDLTLPEVVERLKYLPLTEEIRTKFQYCNLMYVVAAHLIEKSTNQSLYEFLKENLWNPLGMTSTYLDVAPALHDNRPISEGYWFNPETNETLSTNLAYGPVVRGAGNTLTSVNEYAKWISAHLSRSPPIPNDENGYGMLFGAHSIAETGVVAPFLGAPTLYAAGWTLQSYSGVQIIQHGGAQVGFGAFVVLLPEVEAGFAILGNEMAGMNTASLVLGFGIVEDLLGVEEGKRFDWEGVLDTQNEKFKFSNKTLAALYPDLPKDPESLLPHPLPLDSYSGRYTHPAYPTLLINSTCPTRSYRLKNPEKWTGARLCVDFDNYKTGSFSTEIGIDLFHVTGTFWSLVSSTAGMDGAARVEFRITPDGTVAEVGVEFDDMMQKKGEKIWFARA</sequence>
<evidence type="ECO:0000256" key="1">
    <source>
        <dbReference type="ARBA" id="ARBA00038215"/>
    </source>
</evidence>
<keyword evidence="6" id="KW-1185">Reference proteome</keyword>
<feature type="chain" id="PRO_5046147326" evidence="2">
    <location>
        <begin position="19"/>
        <end position="565"/>
    </location>
</feature>
<evidence type="ECO:0000259" key="3">
    <source>
        <dbReference type="Pfam" id="PF00144"/>
    </source>
</evidence>
<dbReference type="SUPFAM" id="SSF56601">
    <property type="entry name" value="beta-lactamase/transpeptidase-like"/>
    <property type="match status" value="1"/>
</dbReference>
<dbReference type="Proteomes" id="UP001610563">
    <property type="component" value="Unassembled WGS sequence"/>
</dbReference>
<evidence type="ECO:0000313" key="6">
    <source>
        <dbReference type="Proteomes" id="UP001610563"/>
    </source>
</evidence>
<accession>A0ABR4FLD9</accession>
<evidence type="ECO:0000313" key="5">
    <source>
        <dbReference type="EMBL" id="KAL2784066.1"/>
    </source>
</evidence>
<evidence type="ECO:0000256" key="2">
    <source>
        <dbReference type="SAM" id="SignalP"/>
    </source>
</evidence>
<name>A0ABR4FLD9_9EURO</name>
<keyword evidence="2" id="KW-0732">Signal</keyword>
<dbReference type="InterPro" id="IPR001466">
    <property type="entry name" value="Beta-lactam-related"/>
</dbReference>
<dbReference type="Pfam" id="PF00144">
    <property type="entry name" value="Beta-lactamase"/>
    <property type="match status" value="1"/>
</dbReference>
<dbReference type="EMBL" id="JBFTWV010000196">
    <property type="protein sequence ID" value="KAL2784066.1"/>
    <property type="molecule type" value="Genomic_DNA"/>
</dbReference>
<dbReference type="InterPro" id="IPR012338">
    <property type="entry name" value="Beta-lactam/transpept-like"/>
</dbReference>
<comment type="similarity">
    <text evidence="1">Belongs to the peptidase S12 family.</text>
</comment>
<dbReference type="InterPro" id="IPR021860">
    <property type="entry name" value="Peptidase_S12_Pab87-rel_C"/>
</dbReference>
<feature type="signal peptide" evidence="2">
    <location>
        <begin position="1"/>
        <end position="18"/>
    </location>
</feature>
<reference evidence="5 6" key="1">
    <citation type="submission" date="2024-07" db="EMBL/GenBank/DDBJ databases">
        <title>Section-level genome sequencing and comparative genomics of Aspergillus sections Usti and Cavernicolus.</title>
        <authorList>
            <consortium name="Lawrence Berkeley National Laboratory"/>
            <person name="Nybo J.L."/>
            <person name="Vesth T.C."/>
            <person name="Theobald S."/>
            <person name="Frisvad J.C."/>
            <person name="Larsen T.O."/>
            <person name="Kjaerboelling I."/>
            <person name="Rothschild-Mancinelli K."/>
            <person name="Lyhne E.K."/>
            <person name="Kogle M.E."/>
            <person name="Barry K."/>
            <person name="Clum A."/>
            <person name="Na H."/>
            <person name="Ledsgaard L."/>
            <person name="Lin J."/>
            <person name="Lipzen A."/>
            <person name="Kuo A."/>
            <person name="Riley R."/>
            <person name="Mondo S."/>
            <person name="Labutti K."/>
            <person name="Haridas S."/>
            <person name="Pangalinan J."/>
            <person name="Salamov A.A."/>
            <person name="Simmons B.A."/>
            <person name="Magnuson J.K."/>
            <person name="Chen J."/>
            <person name="Drula E."/>
            <person name="Henrissat B."/>
            <person name="Wiebenga A."/>
            <person name="Lubbers R.J."/>
            <person name="Gomes A.C."/>
            <person name="Makela M.R."/>
            <person name="Stajich J."/>
            <person name="Grigoriev I.V."/>
            <person name="Mortensen U.H."/>
            <person name="De Vries R.P."/>
            <person name="Baker S.E."/>
            <person name="Andersen M.R."/>
        </authorList>
    </citation>
    <scope>NUCLEOTIDE SEQUENCE [LARGE SCALE GENOMIC DNA]</scope>
    <source>
        <strain evidence="5 6">CBS 209.92</strain>
    </source>
</reference>
<dbReference type="PANTHER" id="PTHR46825">
    <property type="entry name" value="D-ALANYL-D-ALANINE-CARBOXYPEPTIDASE/ENDOPEPTIDASE AMPH"/>
    <property type="match status" value="1"/>
</dbReference>
<dbReference type="InterPro" id="IPR050491">
    <property type="entry name" value="AmpC-like"/>
</dbReference>
<evidence type="ECO:0000259" key="4">
    <source>
        <dbReference type="Pfam" id="PF11954"/>
    </source>
</evidence>